<dbReference type="InParanoid" id="A0A2P5ECL2"/>
<proteinExistence type="predicted"/>
<organism evidence="1 2">
    <name type="scientific">Trema orientale</name>
    <name type="common">Charcoal tree</name>
    <name type="synonym">Celtis orientalis</name>
    <dbReference type="NCBI Taxonomy" id="63057"/>
    <lineage>
        <taxon>Eukaryota</taxon>
        <taxon>Viridiplantae</taxon>
        <taxon>Streptophyta</taxon>
        <taxon>Embryophyta</taxon>
        <taxon>Tracheophyta</taxon>
        <taxon>Spermatophyta</taxon>
        <taxon>Magnoliopsida</taxon>
        <taxon>eudicotyledons</taxon>
        <taxon>Gunneridae</taxon>
        <taxon>Pentapetalae</taxon>
        <taxon>rosids</taxon>
        <taxon>fabids</taxon>
        <taxon>Rosales</taxon>
        <taxon>Cannabaceae</taxon>
        <taxon>Trema</taxon>
    </lineage>
</organism>
<keyword evidence="2" id="KW-1185">Reference proteome</keyword>
<gene>
    <name evidence="1" type="ORF">TorRG33x02_209860</name>
</gene>
<name>A0A2P5ECL2_TREOI</name>
<accession>A0A2P5ECL2</accession>
<dbReference type="Proteomes" id="UP000237000">
    <property type="component" value="Unassembled WGS sequence"/>
</dbReference>
<reference evidence="2" key="1">
    <citation type="submission" date="2016-06" db="EMBL/GenBank/DDBJ databases">
        <title>Parallel loss of symbiosis genes in relatives of nitrogen-fixing non-legume Parasponia.</title>
        <authorList>
            <person name="Van Velzen R."/>
            <person name="Holmer R."/>
            <person name="Bu F."/>
            <person name="Rutten L."/>
            <person name="Van Zeijl A."/>
            <person name="Liu W."/>
            <person name="Santuari L."/>
            <person name="Cao Q."/>
            <person name="Sharma T."/>
            <person name="Shen D."/>
            <person name="Roswanjaya Y."/>
            <person name="Wardhani T."/>
            <person name="Kalhor M.S."/>
            <person name="Jansen J."/>
            <person name="Van den Hoogen J."/>
            <person name="Gungor B."/>
            <person name="Hartog M."/>
            <person name="Hontelez J."/>
            <person name="Verver J."/>
            <person name="Yang W.-C."/>
            <person name="Schijlen E."/>
            <person name="Repin R."/>
            <person name="Schilthuizen M."/>
            <person name="Schranz E."/>
            <person name="Heidstra R."/>
            <person name="Miyata K."/>
            <person name="Fedorova E."/>
            <person name="Kohlen W."/>
            <person name="Bisseling T."/>
            <person name="Smit S."/>
            <person name="Geurts R."/>
        </authorList>
    </citation>
    <scope>NUCLEOTIDE SEQUENCE [LARGE SCALE GENOMIC DNA]</scope>
    <source>
        <strain evidence="2">cv. RG33-2</strain>
    </source>
</reference>
<dbReference type="EMBL" id="JXTC01000181">
    <property type="protein sequence ID" value="PON83282.1"/>
    <property type="molecule type" value="Genomic_DNA"/>
</dbReference>
<dbReference type="OrthoDB" id="10280762at2759"/>
<evidence type="ECO:0000313" key="1">
    <source>
        <dbReference type="EMBL" id="PON83282.1"/>
    </source>
</evidence>
<sequence>MSSTLVSVKIGHFAKRPLIVHTSFGRTIRNENGPDPKKPVASVGLPLAPKAHDLCLKPSRKKATF</sequence>
<evidence type="ECO:0000313" key="2">
    <source>
        <dbReference type="Proteomes" id="UP000237000"/>
    </source>
</evidence>
<dbReference type="AlphaFoldDB" id="A0A2P5ECL2"/>
<protein>
    <submittedName>
        <fullName evidence="1">Uncharacterized protein</fullName>
    </submittedName>
</protein>
<comment type="caution">
    <text evidence="1">The sequence shown here is derived from an EMBL/GenBank/DDBJ whole genome shotgun (WGS) entry which is preliminary data.</text>
</comment>